<dbReference type="InterPro" id="IPR011335">
    <property type="entry name" value="Restrct_endonuc-II-like"/>
</dbReference>
<keyword evidence="2" id="KW-0255">Endonuclease</keyword>
<reference evidence="2" key="1">
    <citation type="submission" date="2020-07" db="EMBL/GenBank/DDBJ databases">
        <title>Huge and variable diversity of episymbiotic CPR bacteria and DPANN archaea in groundwater ecosystems.</title>
        <authorList>
            <person name="He C.Y."/>
            <person name="Keren R."/>
            <person name="Whittaker M."/>
            <person name="Farag I.F."/>
            <person name="Doudna J."/>
            <person name="Cate J.H.D."/>
            <person name="Banfield J.F."/>
        </authorList>
    </citation>
    <scope>NUCLEOTIDE SEQUENCE</scope>
    <source>
        <strain evidence="2">NC_groundwater_672_Ag_B-0.1um_62_36</strain>
    </source>
</reference>
<protein>
    <submittedName>
        <fullName evidence="2">Uma2 family endonuclease</fullName>
    </submittedName>
</protein>
<evidence type="ECO:0000259" key="1">
    <source>
        <dbReference type="Pfam" id="PF05685"/>
    </source>
</evidence>
<accession>A0A932CQY9</accession>
<dbReference type="Gene3D" id="3.90.1570.10">
    <property type="entry name" value="tt1808, chain A"/>
    <property type="match status" value="1"/>
</dbReference>
<evidence type="ECO:0000313" key="3">
    <source>
        <dbReference type="Proteomes" id="UP000769766"/>
    </source>
</evidence>
<dbReference type="CDD" id="cd06260">
    <property type="entry name" value="DUF820-like"/>
    <property type="match status" value="1"/>
</dbReference>
<dbReference type="Proteomes" id="UP000769766">
    <property type="component" value="Unassembled WGS sequence"/>
</dbReference>
<sequence>MDVSARPMTAEELIRLPDEGKRYELIEGELRVMAPGGARHGTIAGTLCGLVSAHVRAHNLGVVCAAETGYRLKRDPDTVRAPDLSFVSHDRIPPQGIPDSYWDLVPDLAVEVVSPSDTADEVLEKVGVWLAAGTRMVWVVHPKTRTVTSYRSLKEIRVLTAEESLEGEDVVPGLSLRIGDLF</sequence>
<gene>
    <name evidence="2" type="ORF">HYY20_12370</name>
</gene>
<name>A0A932CQY9_UNCTE</name>
<dbReference type="PANTHER" id="PTHR34107">
    <property type="entry name" value="SLL0198 PROTEIN-RELATED"/>
    <property type="match status" value="1"/>
</dbReference>
<dbReference type="InterPro" id="IPR012296">
    <property type="entry name" value="Nuclease_put_TT1808"/>
</dbReference>
<dbReference type="Pfam" id="PF05685">
    <property type="entry name" value="Uma2"/>
    <property type="match status" value="1"/>
</dbReference>
<organism evidence="2 3">
    <name type="scientific">Tectimicrobiota bacterium</name>
    <dbReference type="NCBI Taxonomy" id="2528274"/>
    <lineage>
        <taxon>Bacteria</taxon>
        <taxon>Pseudomonadati</taxon>
        <taxon>Nitrospinota/Tectimicrobiota group</taxon>
        <taxon>Candidatus Tectimicrobiota</taxon>
    </lineage>
</organism>
<feature type="domain" description="Putative restriction endonuclease" evidence="1">
    <location>
        <begin position="11"/>
        <end position="178"/>
    </location>
</feature>
<dbReference type="PANTHER" id="PTHR34107:SF1">
    <property type="entry name" value="SLL0198 PROTEIN"/>
    <property type="match status" value="1"/>
</dbReference>
<keyword evidence="2" id="KW-0378">Hydrolase</keyword>
<evidence type="ECO:0000313" key="2">
    <source>
        <dbReference type="EMBL" id="MBI2877666.1"/>
    </source>
</evidence>
<comment type="caution">
    <text evidence="2">The sequence shown here is derived from an EMBL/GenBank/DDBJ whole genome shotgun (WGS) entry which is preliminary data.</text>
</comment>
<dbReference type="InterPro" id="IPR008538">
    <property type="entry name" value="Uma2"/>
</dbReference>
<proteinExistence type="predicted"/>
<keyword evidence="2" id="KW-0540">Nuclease</keyword>
<dbReference type="SUPFAM" id="SSF52980">
    <property type="entry name" value="Restriction endonuclease-like"/>
    <property type="match status" value="1"/>
</dbReference>
<dbReference type="EMBL" id="JACPRF010000378">
    <property type="protein sequence ID" value="MBI2877666.1"/>
    <property type="molecule type" value="Genomic_DNA"/>
</dbReference>
<dbReference type="AlphaFoldDB" id="A0A932CQY9"/>
<dbReference type="GO" id="GO:0004519">
    <property type="term" value="F:endonuclease activity"/>
    <property type="evidence" value="ECO:0007669"/>
    <property type="project" value="UniProtKB-KW"/>
</dbReference>